<name>A0A426D814_9LACO</name>
<dbReference type="OrthoDB" id="2305808at2"/>
<dbReference type="Proteomes" id="UP000283633">
    <property type="component" value="Unassembled WGS sequence"/>
</dbReference>
<reference evidence="2 3" key="1">
    <citation type="submission" date="2018-08" db="EMBL/GenBank/DDBJ databases">
        <title>Genome Lactobacillus garii FI11369.</title>
        <authorList>
            <person name="Diaz M."/>
            <person name="Narbad A."/>
        </authorList>
    </citation>
    <scope>NUCLEOTIDE SEQUENCE [LARGE SCALE GENOMIC DNA]</scope>
    <source>
        <strain evidence="2 3">FI11369</strain>
    </source>
</reference>
<dbReference type="AlphaFoldDB" id="A0A426D814"/>
<dbReference type="RefSeq" id="WP_125072001.1">
    <property type="nucleotide sequence ID" value="NZ_QWZQ01000015.1"/>
</dbReference>
<keyword evidence="1" id="KW-1133">Transmembrane helix</keyword>
<gene>
    <name evidence="2" type="ORF">D1831_05890</name>
</gene>
<sequence>MPELPEWVLRWSQGALTFIVVLTLVAVFLLQIPLKEVILVDLAYTVITLPFAWYREHHNVHQ</sequence>
<evidence type="ECO:0000313" key="3">
    <source>
        <dbReference type="Proteomes" id="UP000283633"/>
    </source>
</evidence>
<feature type="transmembrane region" description="Helical" evidence="1">
    <location>
        <begin position="12"/>
        <end position="30"/>
    </location>
</feature>
<keyword evidence="1" id="KW-0472">Membrane</keyword>
<keyword evidence="3" id="KW-1185">Reference proteome</keyword>
<organism evidence="2 3">
    <name type="scientific">Lactiplantibacillus garii</name>
    <dbReference type="NCBI Taxonomy" id="2306423"/>
    <lineage>
        <taxon>Bacteria</taxon>
        <taxon>Bacillati</taxon>
        <taxon>Bacillota</taxon>
        <taxon>Bacilli</taxon>
        <taxon>Lactobacillales</taxon>
        <taxon>Lactobacillaceae</taxon>
        <taxon>Lactiplantibacillus</taxon>
    </lineage>
</organism>
<proteinExistence type="predicted"/>
<evidence type="ECO:0000256" key="1">
    <source>
        <dbReference type="SAM" id="Phobius"/>
    </source>
</evidence>
<feature type="transmembrane region" description="Helical" evidence="1">
    <location>
        <begin position="37"/>
        <end position="54"/>
    </location>
</feature>
<evidence type="ECO:0000313" key="2">
    <source>
        <dbReference type="EMBL" id="RRK10707.1"/>
    </source>
</evidence>
<protein>
    <submittedName>
        <fullName evidence="2">Uncharacterized protein</fullName>
    </submittedName>
</protein>
<keyword evidence="1" id="KW-0812">Transmembrane</keyword>
<dbReference type="EMBL" id="QWZQ01000015">
    <property type="protein sequence ID" value="RRK10707.1"/>
    <property type="molecule type" value="Genomic_DNA"/>
</dbReference>
<accession>A0A426D814</accession>
<comment type="caution">
    <text evidence="2">The sequence shown here is derived from an EMBL/GenBank/DDBJ whole genome shotgun (WGS) entry which is preliminary data.</text>
</comment>